<proteinExistence type="predicted"/>
<keyword evidence="6" id="KW-0032">Aminotransferase</keyword>
<dbReference type="PRINTS" id="PR00095">
    <property type="entry name" value="ANTSNTHASEI"/>
</dbReference>
<dbReference type="InterPro" id="IPR005802">
    <property type="entry name" value="ADC_synth_comp_1"/>
</dbReference>
<dbReference type="Pfam" id="PF00425">
    <property type="entry name" value="Chorismate_bind"/>
    <property type="match status" value="1"/>
</dbReference>
<comment type="caution">
    <text evidence="6">The sequence shown here is derived from an EMBL/GenBank/DDBJ whole genome shotgun (WGS) entry which is preliminary data.</text>
</comment>
<feature type="domain" description="Anthranilate synthase component I N-terminal" evidence="5">
    <location>
        <begin position="12"/>
        <end position="148"/>
    </location>
</feature>
<dbReference type="GO" id="GO:0000162">
    <property type="term" value="P:L-tryptophan biosynthetic process"/>
    <property type="evidence" value="ECO:0007669"/>
    <property type="project" value="TreeGrafter"/>
</dbReference>
<dbReference type="Pfam" id="PF04715">
    <property type="entry name" value="Anth_synt_I_N"/>
    <property type="match status" value="1"/>
</dbReference>
<feature type="region of interest" description="Disordered" evidence="3">
    <location>
        <begin position="270"/>
        <end position="300"/>
    </location>
</feature>
<dbReference type="SUPFAM" id="SSF56322">
    <property type="entry name" value="ADC synthase"/>
    <property type="match status" value="1"/>
</dbReference>
<dbReference type="NCBIfam" id="TIGR00553">
    <property type="entry name" value="pabB"/>
    <property type="match status" value="1"/>
</dbReference>
<evidence type="ECO:0000313" key="7">
    <source>
        <dbReference type="Proteomes" id="UP000461585"/>
    </source>
</evidence>
<dbReference type="GO" id="GO:0009396">
    <property type="term" value="P:folic acid-containing compound biosynthetic process"/>
    <property type="evidence" value="ECO:0007669"/>
    <property type="project" value="InterPro"/>
</dbReference>
<accession>A0A7X5KLC1</accession>
<evidence type="ECO:0000256" key="3">
    <source>
        <dbReference type="SAM" id="MobiDB-lite"/>
    </source>
</evidence>
<organism evidence="6 7">
    <name type="scientific">Anaerotalea alkaliphila</name>
    <dbReference type="NCBI Taxonomy" id="2662126"/>
    <lineage>
        <taxon>Bacteria</taxon>
        <taxon>Bacillati</taxon>
        <taxon>Bacillota</taxon>
        <taxon>Clostridia</taxon>
        <taxon>Eubacteriales</taxon>
        <taxon>Anaerotalea</taxon>
    </lineage>
</organism>
<dbReference type="Proteomes" id="UP000461585">
    <property type="component" value="Unassembled WGS sequence"/>
</dbReference>
<dbReference type="PANTHER" id="PTHR11236">
    <property type="entry name" value="AMINOBENZOATE/ANTHRANILATE SYNTHASE"/>
    <property type="match status" value="1"/>
</dbReference>
<evidence type="ECO:0000259" key="4">
    <source>
        <dbReference type="Pfam" id="PF00425"/>
    </source>
</evidence>
<keyword evidence="2 6" id="KW-0808">Transferase</keyword>
<feature type="domain" description="Chorismate-utilising enzyme C-terminal" evidence="4">
    <location>
        <begin position="196"/>
        <end position="448"/>
    </location>
</feature>
<dbReference type="EC" id="2.6.1.85" evidence="1"/>
<reference evidence="6 7" key="1">
    <citation type="submission" date="2020-01" db="EMBL/GenBank/DDBJ databases">
        <title>Anaeroalcalibacter tamaniensis gen. nov., sp. nov., moderately halophilic strictly anaerobic fermenter bacterium from mud volcano of Taman peninsula.</title>
        <authorList>
            <person name="Frolova A."/>
            <person name="Merkel A.Y."/>
            <person name="Slobodkin A.I."/>
        </authorList>
    </citation>
    <scope>NUCLEOTIDE SEQUENCE [LARGE SCALE GENOMIC DNA]</scope>
    <source>
        <strain evidence="6 7">F-3ap</strain>
    </source>
</reference>
<protein>
    <recommendedName>
        <fullName evidence="1">aminodeoxychorismate synthase</fullName>
        <ecNumber evidence="1">2.6.1.85</ecNumber>
    </recommendedName>
</protein>
<feature type="compositionally biased region" description="Basic and acidic residues" evidence="3">
    <location>
        <begin position="287"/>
        <end position="300"/>
    </location>
</feature>
<dbReference type="InterPro" id="IPR019999">
    <property type="entry name" value="Anth_synth_I-like"/>
</dbReference>
<dbReference type="PANTHER" id="PTHR11236:SF50">
    <property type="entry name" value="AMINODEOXYCHORISMATE SYNTHASE COMPONENT 1"/>
    <property type="match status" value="1"/>
</dbReference>
<evidence type="ECO:0000313" key="6">
    <source>
        <dbReference type="EMBL" id="NDL66544.1"/>
    </source>
</evidence>
<evidence type="ECO:0000256" key="2">
    <source>
        <dbReference type="ARBA" id="ARBA00022679"/>
    </source>
</evidence>
<gene>
    <name evidence="6" type="primary">pabB</name>
    <name evidence="6" type="ORF">GXN74_02115</name>
</gene>
<evidence type="ECO:0000259" key="5">
    <source>
        <dbReference type="Pfam" id="PF04715"/>
    </source>
</evidence>
<dbReference type="InterPro" id="IPR005801">
    <property type="entry name" value="ADC_synthase"/>
</dbReference>
<dbReference type="InterPro" id="IPR006805">
    <property type="entry name" value="Anth_synth_I_N"/>
</dbReference>
<keyword evidence="7" id="KW-1185">Reference proteome</keyword>
<evidence type="ECO:0000256" key="1">
    <source>
        <dbReference type="ARBA" id="ARBA00013139"/>
    </source>
</evidence>
<dbReference type="EMBL" id="JAAEEH010000003">
    <property type="protein sequence ID" value="NDL66544.1"/>
    <property type="molecule type" value="Genomic_DNA"/>
</dbReference>
<dbReference type="GO" id="GO:0046820">
    <property type="term" value="F:4-amino-4-deoxychorismate synthase activity"/>
    <property type="evidence" value="ECO:0007669"/>
    <property type="project" value="UniProtKB-EC"/>
</dbReference>
<dbReference type="RefSeq" id="WP_162369272.1">
    <property type="nucleotide sequence ID" value="NZ_JAAEEH010000003.1"/>
</dbReference>
<dbReference type="Gene3D" id="3.60.120.10">
    <property type="entry name" value="Anthranilate synthase"/>
    <property type="match status" value="1"/>
</dbReference>
<dbReference type="AlphaFoldDB" id="A0A7X5KLC1"/>
<sequence>MREPRIEEFHTSLEPDAVYGALAGREVIFLDSAREGELGRFSIIGLHPFQRLQVREGRVLLEDAQGNASVLGGDVFQELQKLLEMHPLEPVEGLPLAGGALGYFAYDLSGEMEQGLPPSRSLVEIPQAYWVFYDNLVVMDRREKRTWLTAMGVLADPAESIDGIGKILKAREAGKSGEGKEWTEGGGTFTSPFTPEAYMEAVDRMRSYILDGHIYIGNLTHTFRGSYAGDPFAAYRRLRSFNSAPFGAFLPLEGFAVLSSSPERFLEIRQGRVETRPIKGTRPRGRTPGEDQENRKALEESGKDRSELLMIVDLERNDLSKVCRPGSVEVKDLFTIESYATVHHLVAGVTGLLEEGKSPLDCVRACFPGGSITGAPKRRAMEIIAELERHQRGLYTGCIGYLGFDGSVDLNIAIRTILLKDGQAYLGVGGGVTWESDPAAEYQETLDKAAALFKTLEAKEEEPHVDHQR</sequence>
<name>A0A7X5KLC1_9FIRM</name>
<dbReference type="InterPro" id="IPR015890">
    <property type="entry name" value="Chorismate_C"/>
</dbReference>